<sequence length="141" mass="15592">MEPLSFDGDGEAAQRRFTMAAAWLRASTALLNIFGRNIVGDPAWSILLTLYLEGYRGQRSLSVTDACRASGVPMTTALRWIKALETEGFLERQGDRNDARRYLLQLTPAAIWKIHGALDAAAESDKRLGLSRLVARDAKNI</sequence>
<dbReference type="InterPro" id="IPR036388">
    <property type="entry name" value="WH-like_DNA-bd_sf"/>
</dbReference>
<evidence type="ECO:0000259" key="1">
    <source>
        <dbReference type="SMART" id="SM00347"/>
    </source>
</evidence>
<dbReference type="EMBL" id="CP084930">
    <property type="protein sequence ID" value="USI73527.1"/>
    <property type="molecule type" value="Genomic_DNA"/>
</dbReference>
<dbReference type="InterPro" id="IPR005471">
    <property type="entry name" value="Tscrpt_reg_IclR_N"/>
</dbReference>
<gene>
    <name evidence="2" type="ORF">LHA26_03330</name>
</gene>
<dbReference type="Pfam" id="PF09339">
    <property type="entry name" value="HTH_IclR"/>
    <property type="match status" value="1"/>
</dbReference>
<dbReference type="SUPFAM" id="SSF46785">
    <property type="entry name" value="Winged helix' DNA-binding domain"/>
    <property type="match status" value="1"/>
</dbReference>
<accession>A0ABY4X988</accession>
<dbReference type="SMART" id="SM00347">
    <property type="entry name" value="HTH_MARR"/>
    <property type="match status" value="1"/>
</dbReference>
<dbReference type="Gene3D" id="1.10.10.10">
    <property type="entry name" value="Winged helix-like DNA-binding domain superfamily/Winged helix DNA-binding domain"/>
    <property type="match status" value="1"/>
</dbReference>
<protein>
    <submittedName>
        <fullName evidence="2">Winged helix DNA-binding protein</fullName>
    </submittedName>
</protein>
<keyword evidence="2" id="KW-0238">DNA-binding</keyword>
<dbReference type="Proteomes" id="UP001056937">
    <property type="component" value="Chromosome 1"/>
</dbReference>
<dbReference type="InterPro" id="IPR000835">
    <property type="entry name" value="HTH_MarR-typ"/>
</dbReference>
<evidence type="ECO:0000313" key="2">
    <source>
        <dbReference type="EMBL" id="USI73527.1"/>
    </source>
</evidence>
<dbReference type="RefSeq" id="WP_252167338.1">
    <property type="nucleotide sequence ID" value="NZ_CP084930.1"/>
</dbReference>
<organism evidence="2 3">
    <name type="scientific">Sphingomonas morindae</name>
    <dbReference type="NCBI Taxonomy" id="1541170"/>
    <lineage>
        <taxon>Bacteria</taxon>
        <taxon>Pseudomonadati</taxon>
        <taxon>Pseudomonadota</taxon>
        <taxon>Alphaproteobacteria</taxon>
        <taxon>Sphingomonadales</taxon>
        <taxon>Sphingomonadaceae</taxon>
        <taxon>Sphingomonas</taxon>
    </lineage>
</organism>
<reference evidence="2" key="1">
    <citation type="journal article" date="2022" name="Toxins">
        <title>Genomic Analysis of Sphingopyxis sp. USTB-05 for Biodegrading Cyanobacterial Hepatotoxins.</title>
        <authorList>
            <person name="Liu C."/>
            <person name="Xu Q."/>
            <person name="Zhao Z."/>
            <person name="Zhang H."/>
            <person name="Liu X."/>
            <person name="Yin C."/>
            <person name="Liu Y."/>
            <person name="Yan H."/>
        </authorList>
    </citation>
    <scope>NUCLEOTIDE SEQUENCE</scope>
    <source>
        <strain evidence="2">NBD5</strain>
    </source>
</reference>
<evidence type="ECO:0000313" key="3">
    <source>
        <dbReference type="Proteomes" id="UP001056937"/>
    </source>
</evidence>
<proteinExistence type="predicted"/>
<feature type="domain" description="HTH marR-type" evidence="1">
    <location>
        <begin position="32"/>
        <end position="139"/>
    </location>
</feature>
<dbReference type="InterPro" id="IPR036390">
    <property type="entry name" value="WH_DNA-bd_sf"/>
</dbReference>
<dbReference type="GO" id="GO:0003677">
    <property type="term" value="F:DNA binding"/>
    <property type="evidence" value="ECO:0007669"/>
    <property type="project" value="UniProtKB-KW"/>
</dbReference>
<keyword evidence="3" id="KW-1185">Reference proteome</keyword>
<name>A0ABY4X988_9SPHN</name>